<proteinExistence type="predicted"/>
<gene>
    <name evidence="1" type="ORF">KCG35_24990</name>
</gene>
<dbReference type="InterPro" id="IPR050708">
    <property type="entry name" value="T6SS_VgrG/RHS"/>
</dbReference>
<dbReference type="Proteomes" id="UP000690515">
    <property type="component" value="Unassembled WGS sequence"/>
</dbReference>
<organism evidence="1 2">
    <name type="scientific">Zooshikella harenae</name>
    <dbReference type="NCBI Taxonomy" id="2827238"/>
    <lineage>
        <taxon>Bacteria</taxon>
        <taxon>Pseudomonadati</taxon>
        <taxon>Pseudomonadota</taxon>
        <taxon>Gammaproteobacteria</taxon>
        <taxon>Oceanospirillales</taxon>
        <taxon>Zooshikellaceae</taxon>
        <taxon>Zooshikella</taxon>
    </lineage>
</organism>
<dbReference type="PANTHER" id="PTHR32305:SF15">
    <property type="entry name" value="PROTEIN RHSA-RELATED"/>
    <property type="match status" value="1"/>
</dbReference>
<evidence type="ECO:0000313" key="1">
    <source>
        <dbReference type="EMBL" id="MBU2714308.1"/>
    </source>
</evidence>
<feature type="non-terminal residue" evidence="1">
    <location>
        <position position="623"/>
    </location>
</feature>
<name>A0ABS5ZJP9_9GAMM</name>
<dbReference type="InterPro" id="IPR031325">
    <property type="entry name" value="RHS_repeat"/>
</dbReference>
<dbReference type="Pfam" id="PF05593">
    <property type="entry name" value="RHS_repeat"/>
    <property type="match status" value="3"/>
</dbReference>
<dbReference type="EMBL" id="JAGSOY010000214">
    <property type="protein sequence ID" value="MBU2714308.1"/>
    <property type="molecule type" value="Genomic_DNA"/>
</dbReference>
<protein>
    <submittedName>
        <fullName evidence="1">RHS repeat protein</fullName>
    </submittedName>
</protein>
<reference evidence="1 2" key="1">
    <citation type="submission" date="2021-04" db="EMBL/GenBank/DDBJ databases">
        <authorList>
            <person name="Pira H."/>
            <person name="Risdian C."/>
            <person name="Wink J."/>
        </authorList>
    </citation>
    <scope>NUCLEOTIDE SEQUENCE [LARGE SCALE GENOMIC DNA]</scope>
    <source>
        <strain evidence="1 2">WH53</strain>
    </source>
</reference>
<sequence>VTQIDGPRTDVQDITQFSYDDRGRLTSVTNALGHTTQLQDFTLFGSPQRVVDANGVETALAYNVRGWLISSSTDGATTQYEYDANGQVTQITLPSGASLNYEYNNAGYLTAISNSQGERIEYTLDAMGNRTQQVLKSATGELVQTQSQVFDELGRLIRAVGAAGQTSKVSYDVNSNTTGAVDANNHGSNYAFDALNRLVSSTDALNQVTKLDYDAQGNLSKVSAPNGAVTQYEYNGFDELVKRISADSGVTTYQYDSAGNITQKTDARGEVTQYRYDALNRLTARTYPSQPKLNVTYQYDETADGNAGIGRLTSVKDQAGLIGYYYNAKGNLASVVRGMYIAGQEVVYSIQYQYDSSGNITGITYPNDAKVNYTRNNLGQVTGIDYRHSGSNDAISVAQNIGYLPFGPIQSLTWGNGLTLNRQYDQDFQLTSQSVQGIQSLSYGYDAVGNILSIDDGLQASLNQAFEYDALDRLALESGYFGQKTYQFDEVGNRTQRTWTTKADASGNSQTKKQVLSYHDNSNRLNTLDNETISLDAMGNTLSSRGANATYDARGRLSSMTVNGELRAKYTYNAIGERVVKEQISGGQSYYAVYQYDLAGQLLTEASYSSTRKLLDRHYVWLG</sequence>
<keyword evidence="2" id="KW-1185">Reference proteome</keyword>
<dbReference type="InterPro" id="IPR006530">
    <property type="entry name" value="YD"/>
</dbReference>
<feature type="non-terminal residue" evidence="1">
    <location>
        <position position="1"/>
    </location>
</feature>
<dbReference type="PANTHER" id="PTHR32305">
    <property type="match status" value="1"/>
</dbReference>
<accession>A0ABS5ZJP9</accession>
<comment type="caution">
    <text evidence="1">The sequence shown here is derived from an EMBL/GenBank/DDBJ whole genome shotgun (WGS) entry which is preliminary data.</text>
</comment>
<dbReference type="NCBIfam" id="TIGR01643">
    <property type="entry name" value="YD_repeat_2x"/>
    <property type="match status" value="5"/>
</dbReference>
<evidence type="ECO:0000313" key="2">
    <source>
        <dbReference type="Proteomes" id="UP000690515"/>
    </source>
</evidence>